<dbReference type="PATRIC" id="fig|269796.9.peg.2543"/>
<evidence type="ECO:0000256" key="1">
    <source>
        <dbReference type="SAM" id="MobiDB-lite"/>
    </source>
</evidence>
<sequence length="271" mass="27841">MAESPRRETLIGGAVVLLGVALLAATSINRHDASGQAGAYQVEAVFNRTDGIGIGSPVRLAGIPIGRIVGHKLDPEYRAIVTMRLDLPNELPDDTAAKIQTDGLLGSKYIELVSLGGGYGTIAPGGRLDYSQDSVIVEDLLVKIVAMAKIKRGLDPDIPAAEQQKAKAASHPQAPPPGGAGDPGDPFGGGAVAPPEVNPFAPGPFEDDPPPPEPGVFSPDPGRDGVSEPPPAQDTRHDMRTNTLNDTAGTAPGAVTLASLPAVQADVEEGR</sequence>
<dbReference type="EMBL" id="CP000230">
    <property type="protein sequence ID" value="ABC23239.1"/>
    <property type="molecule type" value="Genomic_DNA"/>
</dbReference>
<organism evidence="3 4">
    <name type="scientific">Rhodospirillum rubrum (strain ATCC 11170 / ATH 1.1.1 / DSM 467 / LMG 4362 / NCIMB 8255 / S1)</name>
    <dbReference type="NCBI Taxonomy" id="269796"/>
    <lineage>
        <taxon>Bacteria</taxon>
        <taxon>Pseudomonadati</taxon>
        <taxon>Pseudomonadota</taxon>
        <taxon>Alphaproteobacteria</taxon>
        <taxon>Rhodospirillales</taxon>
        <taxon>Rhodospirillaceae</taxon>
        <taxon>Rhodospirillum</taxon>
    </lineage>
</organism>
<name>Q2RRK6_RHORT</name>
<evidence type="ECO:0000259" key="2">
    <source>
        <dbReference type="Pfam" id="PF02470"/>
    </source>
</evidence>
<dbReference type="STRING" id="269796.Rru_A2439"/>
<dbReference type="Pfam" id="PF02470">
    <property type="entry name" value="MlaD"/>
    <property type="match status" value="1"/>
</dbReference>
<gene>
    <name evidence="3" type="ordered locus">Rru_A2439</name>
</gene>
<protein>
    <submittedName>
        <fullName evidence="3">Mammalian cell entry related</fullName>
    </submittedName>
</protein>
<reference evidence="3 4" key="1">
    <citation type="journal article" date="2011" name="Stand. Genomic Sci.">
        <title>Complete genome sequence of Rhodospirillum rubrum type strain (S1).</title>
        <authorList>
            <person name="Munk A.C."/>
            <person name="Copeland A."/>
            <person name="Lucas S."/>
            <person name="Lapidus A."/>
            <person name="Del Rio T.G."/>
            <person name="Barry K."/>
            <person name="Detter J.C."/>
            <person name="Hammon N."/>
            <person name="Israni S."/>
            <person name="Pitluck S."/>
            <person name="Brettin T."/>
            <person name="Bruce D."/>
            <person name="Han C."/>
            <person name="Tapia R."/>
            <person name="Gilna P."/>
            <person name="Schmutz J."/>
            <person name="Larimer F."/>
            <person name="Land M."/>
            <person name="Kyrpides N.C."/>
            <person name="Mavromatis K."/>
            <person name="Richardson P."/>
            <person name="Rohde M."/>
            <person name="Goker M."/>
            <person name="Klenk H.P."/>
            <person name="Zhang Y."/>
            <person name="Roberts G.P."/>
            <person name="Reslewic S."/>
            <person name="Schwartz D.C."/>
        </authorList>
    </citation>
    <scope>NUCLEOTIDE SEQUENCE [LARGE SCALE GENOMIC DNA]</scope>
    <source>
        <strain evidence="4">ATCC 11170 / ATH 1.1.1 / DSM 467 / LMG 4362 / NCIMB 8255 / S1</strain>
    </source>
</reference>
<dbReference type="eggNOG" id="COG1463">
    <property type="taxonomic scope" value="Bacteria"/>
</dbReference>
<evidence type="ECO:0000313" key="4">
    <source>
        <dbReference type="Proteomes" id="UP000001929"/>
    </source>
</evidence>
<dbReference type="KEGG" id="rru:Rru_A2439"/>
<dbReference type="HOGENOM" id="CLU_1026293_0_0_5"/>
<dbReference type="PANTHER" id="PTHR33371">
    <property type="entry name" value="INTERMEMBRANE PHOSPHOLIPID TRANSPORT SYSTEM BINDING PROTEIN MLAD-RELATED"/>
    <property type="match status" value="1"/>
</dbReference>
<feature type="compositionally biased region" description="Gly residues" evidence="1">
    <location>
        <begin position="179"/>
        <end position="191"/>
    </location>
</feature>
<feature type="compositionally biased region" description="Low complexity" evidence="1">
    <location>
        <begin position="192"/>
        <end position="204"/>
    </location>
</feature>
<keyword evidence="4" id="KW-1185">Reference proteome</keyword>
<dbReference type="AlphaFoldDB" id="Q2RRK6"/>
<dbReference type="RefSeq" id="WP_011390192.1">
    <property type="nucleotide sequence ID" value="NC_007643.1"/>
</dbReference>
<accession>Q2RRK6</accession>
<dbReference type="InterPro" id="IPR052336">
    <property type="entry name" value="MlaD_Phospholipid_Transporter"/>
</dbReference>
<feature type="domain" description="Mce/MlaD" evidence="2">
    <location>
        <begin position="39"/>
        <end position="113"/>
    </location>
</feature>
<feature type="region of interest" description="Disordered" evidence="1">
    <location>
        <begin position="160"/>
        <end position="271"/>
    </location>
</feature>
<evidence type="ECO:0000313" key="3">
    <source>
        <dbReference type="EMBL" id="ABC23239.1"/>
    </source>
</evidence>
<dbReference type="EnsemblBacteria" id="ABC23239">
    <property type="protein sequence ID" value="ABC23239"/>
    <property type="gene ID" value="Rru_A2439"/>
</dbReference>
<dbReference type="Proteomes" id="UP000001929">
    <property type="component" value="Chromosome"/>
</dbReference>
<dbReference type="PANTHER" id="PTHR33371:SF4">
    <property type="entry name" value="INTERMEMBRANE PHOSPHOLIPID TRANSPORT SYSTEM BINDING PROTEIN MLAD"/>
    <property type="match status" value="1"/>
</dbReference>
<dbReference type="InterPro" id="IPR003399">
    <property type="entry name" value="Mce/MlaD"/>
</dbReference>
<proteinExistence type="predicted"/>